<evidence type="ECO:0000256" key="1">
    <source>
        <dbReference type="ARBA" id="ARBA00005395"/>
    </source>
</evidence>
<dbReference type="InterPro" id="IPR006464">
    <property type="entry name" value="AcTrfase_RimI/Ard1"/>
</dbReference>
<keyword evidence="7" id="KW-0689">Ribosomal protein</keyword>
<proteinExistence type="inferred from homology"/>
<dbReference type="InterPro" id="IPR016181">
    <property type="entry name" value="Acyl_CoA_acyltransferase"/>
</dbReference>
<dbReference type="InterPro" id="IPR050680">
    <property type="entry name" value="YpeA/RimI_acetyltransf"/>
</dbReference>
<comment type="caution">
    <text evidence="7">The sequence shown here is derived from an EMBL/GenBank/DDBJ whole genome shotgun (WGS) entry which is preliminary data.</text>
</comment>
<evidence type="ECO:0000259" key="6">
    <source>
        <dbReference type="PROSITE" id="PS51186"/>
    </source>
</evidence>
<keyword evidence="8" id="KW-1185">Reference proteome</keyword>
<dbReference type="GO" id="GO:0008999">
    <property type="term" value="F:protein-N-terminal-alanine acetyltransferase activity"/>
    <property type="evidence" value="ECO:0007669"/>
    <property type="project" value="UniProtKB-EC"/>
</dbReference>
<dbReference type="SUPFAM" id="SSF55729">
    <property type="entry name" value="Acyl-CoA N-acyltransferases (Nat)"/>
    <property type="match status" value="1"/>
</dbReference>
<dbReference type="Pfam" id="PF00583">
    <property type="entry name" value="Acetyltransf_1"/>
    <property type="match status" value="1"/>
</dbReference>
<keyword evidence="4 7" id="KW-0012">Acyltransferase</keyword>
<protein>
    <recommendedName>
        <fullName evidence="5">[Ribosomal protein bS18]-alanine N-acetyltransferase</fullName>
        <ecNumber evidence="5">2.3.1.266</ecNumber>
    </recommendedName>
</protein>
<keyword evidence="3 7" id="KW-0808">Transferase</keyword>
<dbReference type="Proteomes" id="UP001209257">
    <property type="component" value="Unassembled WGS sequence"/>
</dbReference>
<accession>A0ABT2VP64</accession>
<dbReference type="Gene3D" id="3.40.630.30">
    <property type="match status" value="1"/>
</dbReference>
<comment type="function">
    <text evidence="5">Acetylates the N-terminal alanine of ribosomal protein bS18.</text>
</comment>
<comment type="similarity">
    <text evidence="1 5">Belongs to the acetyltransferase family. RimI subfamily.</text>
</comment>
<gene>
    <name evidence="7" type="primary">rimI</name>
    <name evidence="7" type="ORF">OCL06_10875</name>
</gene>
<dbReference type="PANTHER" id="PTHR43420:SF12">
    <property type="entry name" value="N-ACETYLTRANSFERASE DOMAIN-CONTAINING PROTEIN"/>
    <property type="match status" value="1"/>
</dbReference>
<dbReference type="PROSITE" id="PS51186">
    <property type="entry name" value="GNAT"/>
    <property type="match status" value="1"/>
</dbReference>
<dbReference type="CDD" id="cd04301">
    <property type="entry name" value="NAT_SF"/>
    <property type="match status" value="1"/>
</dbReference>
<dbReference type="NCBIfam" id="TIGR01575">
    <property type="entry name" value="rimI"/>
    <property type="match status" value="1"/>
</dbReference>
<evidence type="ECO:0000313" key="8">
    <source>
        <dbReference type="Proteomes" id="UP001209257"/>
    </source>
</evidence>
<dbReference type="EC" id="2.3.1.266" evidence="5"/>
<dbReference type="PANTHER" id="PTHR43420">
    <property type="entry name" value="ACETYLTRANSFERASE"/>
    <property type="match status" value="1"/>
</dbReference>
<dbReference type="GO" id="GO:0005840">
    <property type="term" value="C:ribosome"/>
    <property type="evidence" value="ECO:0007669"/>
    <property type="project" value="UniProtKB-KW"/>
</dbReference>
<dbReference type="EMBL" id="JAOTJC010000008">
    <property type="protein sequence ID" value="MCU7555100.1"/>
    <property type="molecule type" value="Genomic_DNA"/>
</dbReference>
<sequence length="147" mass="16101">MGNVRTMQAADIPAAYAIHQQAQPRPWSPATFEDCTHTPYHGLVAENDSVAGYALILCVADEATLMDIAVAESARRSGTGSALLSRVIQYCQQCGMRSLFLEVRANNPAAIGLYRKYGFEQIDTRKGYYNTPEGKIDGVIMRRALTA</sequence>
<evidence type="ECO:0000313" key="7">
    <source>
        <dbReference type="EMBL" id="MCU7555100.1"/>
    </source>
</evidence>
<evidence type="ECO:0000256" key="5">
    <source>
        <dbReference type="RuleBase" id="RU363094"/>
    </source>
</evidence>
<reference evidence="8" key="1">
    <citation type="submission" date="2023-07" db="EMBL/GenBank/DDBJ databases">
        <title>Study on multiphase classification of strain Alteromonas salexigens isolated from the Yellow Sea.</title>
        <authorList>
            <person name="Sun L."/>
        </authorList>
    </citation>
    <scope>NUCLEOTIDE SEQUENCE [LARGE SCALE GENOMIC DNA]</scope>
    <source>
        <strain evidence="8">ASW11-19</strain>
    </source>
</reference>
<dbReference type="RefSeq" id="WP_262994429.1">
    <property type="nucleotide sequence ID" value="NZ_JAOTJC010000008.1"/>
</dbReference>
<comment type="catalytic activity">
    <reaction evidence="5">
        <text>N-terminal L-alanyl-[ribosomal protein bS18] + acetyl-CoA = N-terminal N(alpha)-acetyl-L-alanyl-[ribosomal protein bS18] + CoA + H(+)</text>
        <dbReference type="Rhea" id="RHEA:43756"/>
        <dbReference type="Rhea" id="RHEA-COMP:10676"/>
        <dbReference type="Rhea" id="RHEA-COMP:10677"/>
        <dbReference type="ChEBI" id="CHEBI:15378"/>
        <dbReference type="ChEBI" id="CHEBI:57287"/>
        <dbReference type="ChEBI" id="CHEBI:57288"/>
        <dbReference type="ChEBI" id="CHEBI:64718"/>
        <dbReference type="ChEBI" id="CHEBI:83683"/>
        <dbReference type="EC" id="2.3.1.266"/>
    </reaction>
</comment>
<feature type="domain" description="N-acetyltransferase" evidence="6">
    <location>
        <begin position="2"/>
        <end position="146"/>
    </location>
</feature>
<organism evidence="7 8">
    <name type="scientific">Alteromonas salexigens</name>
    <dbReference type="NCBI Taxonomy" id="2982530"/>
    <lineage>
        <taxon>Bacteria</taxon>
        <taxon>Pseudomonadati</taxon>
        <taxon>Pseudomonadota</taxon>
        <taxon>Gammaproteobacteria</taxon>
        <taxon>Alteromonadales</taxon>
        <taxon>Alteromonadaceae</taxon>
        <taxon>Alteromonas/Salinimonas group</taxon>
        <taxon>Alteromonas</taxon>
    </lineage>
</organism>
<comment type="subcellular location">
    <subcellularLocation>
        <location evidence="5">Cytoplasm</location>
    </subcellularLocation>
</comment>
<name>A0ABT2VP64_9ALTE</name>
<keyword evidence="7" id="KW-0687">Ribonucleoprotein</keyword>
<evidence type="ECO:0000256" key="2">
    <source>
        <dbReference type="ARBA" id="ARBA00022490"/>
    </source>
</evidence>
<evidence type="ECO:0000256" key="4">
    <source>
        <dbReference type="ARBA" id="ARBA00023315"/>
    </source>
</evidence>
<dbReference type="InterPro" id="IPR000182">
    <property type="entry name" value="GNAT_dom"/>
</dbReference>
<evidence type="ECO:0000256" key="3">
    <source>
        <dbReference type="ARBA" id="ARBA00022679"/>
    </source>
</evidence>
<keyword evidence="2 5" id="KW-0963">Cytoplasm</keyword>